<evidence type="ECO:0000313" key="1">
    <source>
        <dbReference type="EMBL" id="KAB0488505.1"/>
    </source>
</evidence>
<protein>
    <submittedName>
        <fullName evidence="1">RHS repeat protein</fullName>
    </submittedName>
</protein>
<sequence length="1296" mass="143984">MDMNSTTEEKTAVHSNAFNFQSFVQSGVDPRTGLYTVGLSLHEVEVNDLRGPVVPLNLSYSPISTINNGFGLNWRLASTQYTPSTQIIAVHSGESFKVTGNYAGDGEPTRLKMKEQKIQSFKLYQLTGDPQGDFKVVHTSGLVEILKLTGSTPQVAMPVKMYSPLGHEVTLAYQAAGQGRMLSTIRDSQGVLLEVLRNLTAGTVEIRLKPVQGVPLAVFTLHLENDRMTRITLPTANGAGWRFLYGLEREQLCIKEVWTPLGAHETIQYNDAGHGFPGNPGYPNLPRVTDHVTDPGGGQPPIAVKYSYSGNNFLGYNAPISWDSNGEDNLYKIIGAYDYSSTESLMVGAATARSVTRTFNRFHLLKSEVTTQGTHQKTVTTTYYANDTDSFENQVRQCQLPKQVVTRWELTNDAREWREDKELSEYDIHGNQTLSVQANGVTESTSYYPAEGVAGDCPPDPYGFVRHVRENTVTPAADSTLVPDLQAGAPVLRTRYRYVAQPAIGTGTTPWVALAEERLLEVNGQAENLLQRTVNNYINERGNAFLHGQLERRAVTLGGDTTFTDYAYSKPGATYATFANEAVLRTIQTLSTDFDGVTKTITEERSLISGLPVLTSDKDVRIRSTYDVLGRVLTETVAPDSADHTATRTYSYRLIRPAGQGEAPVTELADQEVENVKGVKTRTLFDGLSRAIKEEHYDVDNAGGQPAVYRAIYEAAYNALGELTTETEIDWLERKDLRLTSRYTYDLWGQQDSVTGPDGVKTHTLDDPITFTREEWVEGMGKAVTVSNRFEKPVSIERLNLAEQRVSLHSYKYDGLGRTASEMNAARFETLYRYDAFDRMIETTLPDRAKVVREYAVHSREDLPTKISVNGKVLGTQTFDGLERMTESVTGGRVTTYEFDSSNSQPARVIRPSRDVIAYEYLPELTEEPVKRTVIPKSGTLAPIEATYDYDRKNARLIESAEQGLALIRTYDSQGEVASEKRDQDGQSHEMHYLYSRTGRLLRYTDVLGQVQHYEHDATGRMVWTEFGNEGSPGHVKTVFTYNDQGLTSSIQTVDTSGQQSLTITLEYDAQGHETLRVFDFGDSAQRLSQTWNGLDQVERRLLSEGASAGGATLRDEQYEYELRGRLEFYTCTGPLAPVDPYGKTIQEQEFYFDALDNLEEVRTRFAGGRNIAKFVYDRDDPAQLGAITNSHADYPNIELNYDANGNLLQDREFELGYDSLGRLETVSTLGGGSTKTYGYDGEDTLSNVRGGAGNEQLFYRGDEPANRIDGDRNSTFVFAGGVALAERQGGADPKS</sequence>
<organism evidence="1 2">
    <name type="scientific">Pseudomonas reinekei</name>
    <dbReference type="NCBI Taxonomy" id="395598"/>
    <lineage>
        <taxon>Bacteria</taxon>
        <taxon>Pseudomonadati</taxon>
        <taxon>Pseudomonadota</taxon>
        <taxon>Gammaproteobacteria</taxon>
        <taxon>Pseudomonadales</taxon>
        <taxon>Pseudomonadaceae</taxon>
        <taxon>Pseudomonas</taxon>
    </lineage>
</organism>
<gene>
    <name evidence="1" type="ORF">F7R15_01170</name>
</gene>
<comment type="caution">
    <text evidence="1">The sequence shown here is derived from an EMBL/GenBank/DDBJ whole genome shotgun (WGS) entry which is preliminary data.</text>
</comment>
<dbReference type="Proteomes" id="UP000460142">
    <property type="component" value="Unassembled WGS sequence"/>
</dbReference>
<evidence type="ECO:0000313" key="2">
    <source>
        <dbReference type="Proteomes" id="UP000460142"/>
    </source>
</evidence>
<dbReference type="InterPro" id="IPR006530">
    <property type="entry name" value="YD"/>
</dbReference>
<name>A0A6H9RKE0_PSERE</name>
<proteinExistence type="predicted"/>
<dbReference type="EMBL" id="VZPS01000001">
    <property type="protein sequence ID" value="KAB0488505.1"/>
    <property type="molecule type" value="Genomic_DNA"/>
</dbReference>
<reference evidence="1 2" key="1">
    <citation type="submission" date="2019-09" db="EMBL/GenBank/DDBJ databases">
        <title>Draft genome sequences of 48 bacterial type strains from the CCUG.</title>
        <authorList>
            <person name="Tunovic T."/>
            <person name="Pineiro-Iglesias B."/>
            <person name="Unosson C."/>
            <person name="Inganas E."/>
            <person name="Ohlen M."/>
            <person name="Cardew S."/>
            <person name="Jensie-Markopoulos S."/>
            <person name="Salva-Serra F."/>
            <person name="Jaen-Luchoro D."/>
            <person name="Karlsson R."/>
            <person name="Svensson-Stadler L."/>
            <person name="Chun J."/>
            <person name="Moore E."/>
        </authorList>
    </citation>
    <scope>NUCLEOTIDE SEQUENCE [LARGE SCALE GENOMIC DNA]</scope>
    <source>
        <strain evidence="1 2">CCUG 53116</strain>
    </source>
</reference>
<dbReference type="OrthoDB" id="5862074at2"/>
<dbReference type="NCBIfam" id="TIGR01643">
    <property type="entry name" value="YD_repeat_2x"/>
    <property type="match status" value="1"/>
</dbReference>
<accession>A0A6H9RKE0</accession>
<dbReference type="Gene3D" id="2.180.10.10">
    <property type="entry name" value="RHS repeat-associated core"/>
    <property type="match status" value="1"/>
</dbReference>
<dbReference type="InterPro" id="IPR031325">
    <property type="entry name" value="RHS_repeat"/>
</dbReference>
<dbReference type="Pfam" id="PF05593">
    <property type="entry name" value="RHS_repeat"/>
    <property type="match status" value="2"/>
</dbReference>